<gene>
    <name evidence="2" type="ORF">Poly24_32480</name>
</gene>
<dbReference type="InterPro" id="IPR006342">
    <property type="entry name" value="FkbM_mtfrase"/>
</dbReference>
<dbReference type="InterPro" id="IPR029063">
    <property type="entry name" value="SAM-dependent_MTases_sf"/>
</dbReference>
<dbReference type="PANTHER" id="PTHR34203">
    <property type="entry name" value="METHYLTRANSFERASE, FKBM FAMILY PROTEIN"/>
    <property type="match status" value="1"/>
</dbReference>
<dbReference type="GO" id="GO:0032259">
    <property type="term" value="P:methylation"/>
    <property type="evidence" value="ECO:0007669"/>
    <property type="project" value="UniProtKB-KW"/>
</dbReference>
<evidence type="ECO:0000313" key="3">
    <source>
        <dbReference type="Proteomes" id="UP000315082"/>
    </source>
</evidence>
<dbReference type="Pfam" id="PF05050">
    <property type="entry name" value="Methyltransf_21"/>
    <property type="match status" value="1"/>
</dbReference>
<dbReference type="SUPFAM" id="SSF53335">
    <property type="entry name" value="S-adenosyl-L-methionine-dependent methyltransferases"/>
    <property type="match status" value="1"/>
</dbReference>
<dbReference type="KEGG" id="rcf:Poly24_32480"/>
<dbReference type="AlphaFoldDB" id="A0A518JVF9"/>
<dbReference type="SUPFAM" id="SSF53448">
    <property type="entry name" value="Nucleotide-diphospho-sugar transferases"/>
    <property type="match status" value="1"/>
</dbReference>
<evidence type="ECO:0000259" key="1">
    <source>
        <dbReference type="Pfam" id="PF05050"/>
    </source>
</evidence>
<keyword evidence="3" id="KW-1185">Reference proteome</keyword>
<protein>
    <submittedName>
        <fullName evidence="2">Methyltransferase domain protein</fullName>
    </submittedName>
</protein>
<organism evidence="2 3">
    <name type="scientific">Rosistilla carotiformis</name>
    <dbReference type="NCBI Taxonomy" id="2528017"/>
    <lineage>
        <taxon>Bacteria</taxon>
        <taxon>Pseudomonadati</taxon>
        <taxon>Planctomycetota</taxon>
        <taxon>Planctomycetia</taxon>
        <taxon>Pirellulales</taxon>
        <taxon>Pirellulaceae</taxon>
        <taxon>Rosistilla</taxon>
    </lineage>
</organism>
<dbReference type="NCBIfam" id="TIGR01444">
    <property type="entry name" value="fkbM_fam"/>
    <property type="match status" value="1"/>
</dbReference>
<dbReference type="Proteomes" id="UP000315082">
    <property type="component" value="Chromosome"/>
</dbReference>
<dbReference type="RefSeq" id="WP_145097170.1">
    <property type="nucleotide sequence ID" value="NZ_CP036348.1"/>
</dbReference>
<dbReference type="InterPro" id="IPR029044">
    <property type="entry name" value="Nucleotide-diphossugar_trans"/>
</dbReference>
<dbReference type="EMBL" id="CP036348">
    <property type="protein sequence ID" value="QDV69532.1"/>
    <property type="molecule type" value="Genomic_DNA"/>
</dbReference>
<evidence type="ECO:0000313" key="2">
    <source>
        <dbReference type="EMBL" id="QDV69532.1"/>
    </source>
</evidence>
<dbReference type="Gene3D" id="3.90.550.10">
    <property type="entry name" value="Spore Coat Polysaccharide Biosynthesis Protein SpsA, Chain A"/>
    <property type="match status" value="1"/>
</dbReference>
<dbReference type="OrthoDB" id="5180856at2"/>
<name>A0A518JVF9_9BACT</name>
<dbReference type="PANTHER" id="PTHR34203:SF15">
    <property type="entry name" value="SLL1173 PROTEIN"/>
    <property type="match status" value="1"/>
</dbReference>
<dbReference type="GO" id="GO:0008168">
    <property type="term" value="F:methyltransferase activity"/>
    <property type="evidence" value="ECO:0007669"/>
    <property type="project" value="UniProtKB-KW"/>
</dbReference>
<keyword evidence="2" id="KW-0808">Transferase</keyword>
<proteinExistence type="predicted"/>
<dbReference type="Gene3D" id="3.40.50.150">
    <property type="entry name" value="Vaccinia Virus protein VP39"/>
    <property type="match status" value="1"/>
</dbReference>
<dbReference type="InterPro" id="IPR052514">
    <property type="entry name" value="SAM-dependent_MTase"/>
</dbReference>
<sequence length="583" mass="66063">MNHDIPSKHAPIALFVYNRPEHTKRTLRALSENAFADQSHLHVFCDGPKSSEHDQMLVQEVRQVVASEQWCGEVTVITRDENWGLARSIRSGIDSILRQHDRIIVLEDDIETSPGFVRFMNQTLAMYADDARVMNVSGYVPETSYQRWLSETFFVRVMACWGWGTWRRAWKQSRWEGAELLSELERRPGGVAGFNLDGCYPYTEQLRRNLIGEIRTWAVFWAASCYLNDGLSLFPCRSLVRNTGFDGSGENCHNAPGLQPRGPLAEQIPVKKISIRESLLGREYFKAFHRFGSDSRLSVRIRNRFRKTKGQVAQMVPEQMKEPLRHLLGVAHPYGLALSTQRQLQTMNRCDETKVKLFGRDFWIADAASFLGSHDEIFRQGIYEFETSQTTPFIIDAGANIGLASIYFGMRYPGAEIIAIESDGLVCEKLIANLKSFELSNVRVVQGAVWDANSELYFSADGADGGRVSSLGSTMVQGLRLLELFEGRSVDLLKLDVEGAEIRVLSDCESALRSVKRIFVEYHSFANAPQELSKLLSILERTGFRYYIEHTGVHSGRPLVRRETQGGYDLQLNIFATRQHGSN</sequence>
<reference evidence="2 3" key="1">
    <citation type="submission" date="2019-02" db="EMBL/GenBank/DDBJ databases">
        <title>Deep-cultivation of Planctomycetes and their phenomic and genomic characterization uncovers novel biology.</title>
        <authorList>
            <person name="Wiegand S."/>
            <person name="Jogler M."/>
            <person name="Boedeker C."/>
            <person name="Pinto D."/>
            <person name="Vollmers J."/>
            <person name="Rivas-Marin E."/>
            <person name="Kohn T."/>
            <person name="Peeters S.H."/>
            <person name="Heuer A."/>
            <person name="Rast P."/>
            <person name="Oberbeckmann S."/>
            <person name="Bunk B."/>
            <person name="Jeske O."/>
            <person name="Meyerdierks A."/>
            <person name="Storesund J.E."/>
            <person name="Kallscheuer N."/>
            <person name="Luecker S."/>
            <person name="Lage O.M."/>
            <person name="Pohl T."/>
            <person name="Merkel B.J."/>
            <person name="Hornburger P."/>
            <person name="Mueller R.-W."/>
            <person name="Bruemmer F."/>
            <person name="Labrenz M."/>
            <person name="Spormann A.M."/>
            <person name="Op den Camp H."/>
            <person name="Overmann J."/>
            <person name="Amann R."/>
            <person name="Jetten M.S.M."/>
            <person name="Mascher T."/>
            <person name="Medema M.H."/>
            <person name="Devos D.P."/>
            <person name="Kaster A.-K."/>
            <person name="Ovreas L."/>
            <person name="Rohde M."/>
            <person name="Galperin M.Y."/>
            <person name="Jogler C."/>
        </authorList>
    </citation>
    <scope>NUCLEOTIDE SEQUENCE [LARGE SCALE GENOMIC DNA]</scope>
    <source>
        <strain evidence="2 3">Poly24</strain>
    </source>
</reference>
<feature type="domain" description="Methyltransferase FkbM" evidence="1">
    <location>
        <begin position="396"/>
        <end position="546"/>
    </location>
</feature>
<keyword evidence="2" id="KW-0489">Methyltransferase</keyword>
<accession>A0A518JVF9</accession>